<organism evidence="2 3">
    <name type="scientific">Naegleria lovaniensis</name>
    <name type="common">Amoeba</name>
    <dbReference type="NCBI Taxonomy" id="51637"/>
    <lineage>
        <taxon>Eukaryota</taxon>
        <taxon>Discoba</taxon>
        <taxon>Heterolobosea</taxon>
        <taxon>Tetramitia</taxon>
        <taxon>Eutetramitia</taxon>
        <taxon>Vahlkampfiidae</taxon>
        <taxon>Naegleria</taxon>
    </lineage>
</organism>
<feature type="compositionally biased region" description="Acidic residues" evidence="1">
    <location>
        <begin position="87"/>
        <end position="99"/>
    </location>
</feature>
<feature type="compositionally biased region" description="Polar residues" evidence="1">
    <location>
        <begin position="109"/>
        <end position="122"/>
    </location>
</feature>
<dbReference type="AlphaFoldDB" id="A0AA88H0R5"/>
<comment type="caution">
    <text evidence="2">The sequence shown here is derived from an EMBL/GenBank/DDBJ whole genome shotgun (WGS) entry which is preliminary data.</text>
</comment>
<feature type="compositionally biased region" description="Polar residues" evidence="1">
    <location>
        <begin position="33"/>
        <end position="76"/>
    </location>
</feature>
<accession>A0AA88H0R5</accession>
<evidence type="ECO:0000313" key="2">
    <source>
        <dbReference type="EMBL" id="KAG2389586.1"/>
    </source>
</evidence>
<name>A0AA88H0R5_NAELO</name>
<reference evidence="2 3" key="1">
    <citation type="journal article" date="2018" name="BMC Genomics">
        <title>The genome of Naegleria lovaniensis, the basis for a comparative approach to unravel pathogenicity factors of the human pathogenic amoeba N. fowleri.</title>
        <authorList>
            <person name="Liechti N."/>
            <person name="Schurch N."/>
            <person name="Bruggmann R."/>
            <person name="Wittwer M."/>
        </authorList>
    </citation>
    <scope>NUCLEOTIDE SEQUENCE [LARGE SCALE GENOMIC DNA]</scope>
    <source>
        <strain evidence="2 3">ATCC 30569</strain>
    </source>
</reference>
<protein>
    <submittedName>
        <fullName evidence="2">Uncharacterized protein</fullName>
    </submittedName>
</protein>
<gene>
    <name evidence="2" type="ORF">C9374_014146</name>
</gene>
<keyword evidence="3" id="KW-1185">Reference proteome</keyword>
<dbReference type="EMBL" id="PYSW02000007">
    <property type="protein sequence ID" value="KAG2389586.1"/>
    <property type="molecule type" value="Genomic_DNA"/>
</dbReference>
<evidence type="ECO:0000256" key="1">
    <source>
        <dbReference type="SAM" id="MobiDB-lite"/>
    </source>
</evidence>
<dbReference type="GeneID" id="68106599"/>
<proteinExistence type="predicted"/>
<sequence>MRCSFTCPICRRDVIQVVNDKVTSARKDEPMENGNSQTKDHTSSNPPVGMTSTEGDATPTSPVNPHSTTLLSTSGNWLPFSLKIEETTSDIESSDDEDGMHDSFGESAANLQDDSDSTPTTQ</sequence>
<evidence type="ECO:0000313" key="3">
    <source>
        <dbReference type="Proteomes" id="UP000816034"/>
    </source>
</evidence>
<feature type="region of interest" description="Disordered" evidence="1">
    <location>
        <begin position="21"/>
        <end position="122"/>
    </location>
</feature>
<dbReference type="RefSeq" id="XP_044553578.1">
    <property type="nucleotide sequence ID" value="XM_044690101.1"/>
</dbReference>
<dbReference type="Proteomes" id="UP000816034">
    <property type="component" value="Unassembled WGS sequence"/>
</dbReference>